<sequence length="36" mass="3936">MGRDVLKWSELEQQVIGTVKREVVGSSVGYGSVVEI</sequence>
<reference evidence="1 2" key="1">
    <citation type="journal article" date="2018" name="Front. Plant Sci.">
        <title>Red Clover (Trifolium pratense) and Zigzag Clover (T. medium) - A Picture of Genomic Similarities and Differences.</title>
        <authorList>
            <person name="Dluhosova J."/>
            <person name="Istvanek J."/>
            <person name="Nedelnik J."/>
            <person name="Repkova J."/>
        </authorList>
    </citation>
    <scope>NUCLEOTIDE SEQUENCE [LARGE SCALE GENOMIC DNA]</scope>
    <source>
        <strain evidence="2">cv. 10/8</strain>
        <tissue evidence="1">Leaf</tissue>
    </source>
</reference>
<keyword evidence="2" id="KW-1185">Reference proteome</keyword>
<proteinExistence type="predicted"/>
<comment type="caution">
    <text evidence="1">The sequence shown here is derived from an EMBL/GenBank/DDBJ whole genome shotgun (WGS) entry which is preliminary data.</text>
</comment>
<dbReference type="EMBL" id="LXQA010195024">
    <property type="protein sequence ID" value="MCI32383.1"/>
    <property type="molecule type" value="Genomic_DNA"/>
</dbReference>
<dbReference type="Proteomes" id="UP000265520">
    <property type="component" value="Unassembled WGS sequence"/>
</dbReference>
<organism evidence="1 2">
    <name type="scientific">Trifolium medium</name>
    <dbReference type="NCBI Taxonomy" id="97028"/>
    <lineage>
        <taxon>Eukaryota</taxon>
        <taxon>Viridiplantae</taxon>
        <taxon>Streptophyta</taxon>
        <taxon>Embryophyta</taxon>
        <taxon>Tracheophyta</taxon>
        <taxon>Spermatophyta</taxon>
        <taxon>Magnoliopsida</taxon>
        <taxon>eudicotyledons</taxon>
        <taxon>Gunneridae</taxon>
        <taxon>Pentapetalae</taxon>
        <taxon>rosids</taxon>
        <taxon>fabids</taxon>
        <taxon>Fabales</taxon>
        <taxon>Fabaceae</taxon>
        <taxon>Papilionoideae</taxon>
        <taxon>50 kb inversion clade</taxon>
        <taxon>NPAAA clade</taxon>
        <taxon>Hologalegina</taxon>
        <taxon>IRL clade</taxon>
        <taxon>Trifolieae</taxon>
        <taxon>Trifolium</taxon>
    </lineage>
</organism>
<feature type="non-terminal residue" evidence="1">
    <location>
        <position position="36"/>
    </location>
</feature>
<accession>A0A392R708</accession>
<evidence type="ECO:0000313" key="2">
    <source>
        <dbReference type="Proteomes" id="UP000265520"/>
    </source>
</evidence>
<protein>
    <submittedName>
        <fullName evidence="1">Uncharacterized protein</fullName>
    </submittedName>
</protein>
<name>A0A392R708_9FABA</name>
<dbReference type="AlphaFoldDB" id="A0A392R708"/>
<evidence type="ECO:0000313" key="1">
    <source>
        <dbReference type="EMBL" id="MCI32383.1"/>
    </source>
</evidence>